<sequence>MKQQRGVSQTGDQQLALFNHFHQVLQVCIDDLELMSLRKKSLGSKRAANRTDNKLNTRNNNDFPRFYGSVK</sequence>
<gene>
    <name evidence="2" type="ORF">CLV83_1392</name>
</gene>
<dbReference type="EMBL" id="SMFU01000007">
    <property type="protein sequence ID" value="TCK09286.1"/>
    <property type="molecule type" value="Genomic_DNA"/>
</dbReference>
<evidence type="ECO:0000256" key="1">
    <source>
        <dbReference type="SAM" id="MobiDB-lite"/>
    </source>
</evidence>
<feature type="region of interest" description="Disordered" evidence="1">
    <location>
        <begin position="41"/>
        <end position="71"/>
    </location>
</feature>
<organism evidence="2 3">
    <name type="scientific">Marinobacterium mangrovicola</name>
    <dbReference type="NCBI Taxonomy" id="1476959"/>
    <lineage>
        <taxon>Bacteria</taxon>
        <taxon>Pseudomonadati</taxon>
        <taxon>Pseudomonadota</taxon>
        <taxon>Gammaproteobacteria</taxon>
        <taxon>Oceanospirillales</taxon>
        <taxon>Oceanospirillaceae</taxon>
        <taxon>Marinobacterium</taxon>
    </lineage>
</organism>
<keyword evidence="3" id="KW-1185">Reference proteome</keyword>
<proteinExistence type="predicted"/>
<reference evidence="2 3" key="1">
    <citation type="submission" date="2019-03" db="EMBL/GenBank/DDBJ databases">
        <title>Genomic Encyclopedia of Archaeal and Bacterial Type Strains, Phase II (KMG-II): from individual species to whole genera.</title>
        <authorList>
            <person name="Goeker M."/>
        </authorList>
    </citation>
    <scope>NUCLEOTIDE SEQUENCE [LARGE SCALE GENOMIC DNA]</scope>
    <source>
        <strain evidence="2 3">DSM 27697</strain>
    </source>
</reference>
<accession>A0A4V6ND25</accession>
<dbReference type="AlphaFoldDB" id="A0A4V6ND25"/>
<comment type="caution">
    <text evidence="2">The sequence shown here is derived from an EMBL/GenBank/DDBJ whole genome shotgun (WGS) entry which is preliminary data.</text>
</comment>
<evidence type="ECO:0000313" key="3">
    <source>
        <dbReference type="Proteomes" id="UP000294546"/>
    </source>
</evidence>
<protein>
    <submittedName>
        <fullName evidence="2">Uncharacterized protein</fullName>
    </submittedName>
</protein>
<name>A0A4V6ND25_9GAMM</name>
<dbReference type="Proteomes" id="UP000294546">
    <property type="component" value="Unassembled WGS sequence"/>
</dbReference>
<evidence type="ECO:0000313" key="2">
    <source>
        <dbReference type="EMBL" id="TCK09286.1"/>
    </source>
</evidence>